<evidence type="ECO:0000256" key="2">
    <source>
        <dbReference type="SAM" id="Coils"/>
    </source>
</evidence>
<reference evidence="3 4" key="1">
    <citation type="submission" date="2016-11" db="EMBL/GenBank/DDBJ databases">
        <authorList>
            <person name="Jaros S."/>
            <person name="Januszkiewicz K."/>
            <person name="Wedrychowicz H."/>
        </authorList>
    </citation>
    <scope>NUCLEOTIDE SEQUENCE [LARGE SCALE GENOMIC DNA]</scope>
    <source>
        <strain evidence="3 4">CGMCC 1.10681</strain>
    </source>
</reference>
<proteinExistence type="predicted"/>
<feature type="repeat" description="TPR" evidence="1">
    <location>
        <begin position="110"/>
        <end position="143"/>
    </location>
</feature>
<dbReference type="SUPFAM" id="SSF48452">
    <property type="entry name" value="TPR-like"/>
    <property type="match status" value="1"/>
</dbReference>
<keyword evidence="2" id="KW-0175">Coiled coil</keyword>
<dbReference type="InterPro" id="IPR011990">
    <property type="entry name" value="TPR-like_helical_dom_sf"/>
</dbReference>
<dbReference type="Gene3D" id="3.40.50.300">
    <property type="entry name" value="P-loop containing nucleotide triphosphate hydrolases"/>
    <property type="match status" value="1"/>
</dbReference>
<organism evidence="3 4">
    <name type="scientific">Gracilibacillus kekensis</name>
    <dbReference type="NCBI Taxonomy" id="1027249"/>
    <lineage>
        <taxon>Bacteria</taxon>
        <taxon>Bacillati</taxon>
        <taxon>Bacillota</taxon>
        <taxon>Bacilli</taxon>
        <taxon>Bacillales</taxon>
        <taxon>Bacillaceae</taxon>
        <taxon>Gracilibacillus</taxon>
    </lineage>
</organism>
<evidence type="ECO:0000313" key="3">
    <source>
        <dbReference type="EMBL" id="SHN27399.1"/>
    </source>
</evidence>
<dbReference type="InterPro" id="IPR027417">
    <property type="entry name" value="P-loop_NTPase"/>
</dbReference>
<dbReference type="Gene3D" id="1.25.40.10">
    <property type="entry name" value="Tetratricopeptide repeat domain"/>
    <property type="match status" value="1"/>
</dbReference>
<dbReference type="SUPFAM" id="SSF52540">
    <property type="entry name" value="P-loop containing nucleoside triphosphate hydrolases"/>
    <property type="match status" value="1"/>
</dbReference>
<dbReference type="Pfam" id="PF13181">
    <property type="entry name" value="TPR_8"/>
    <property type="match status" value="1"/>
</dbReference>
<accession>A0A1M7Q9U8</accession>
<evidence type="ECO:0000256" key="1">
    <source>
        <dbReference type="PROSITE-ProRule" id="PRU00339"/>
    </source>
</evidence>
<dbReference type="PROSITE" id="PS50005">
    <property type="entry name" value="TPR"/>
    <property type="match status" value="1"/>
</dbReference>
<name>A0A1M7Q9U8_9BACI</name>
<dbReference type="InterPro" id="IPR019734">
    <property type="entry name" value="TPR_rpt"/>
</dbReference>
<protein>
    <submittedName>
        <fullName evidence="3">Tetratricopeptide repeat-containing protein</fullName>
    </submittedName>
</protein>
<sequence length="909" mass="106484">MENQLINKTYYHTYTEGILNVEPIKILGELFKGEQQNEMPDLSYIRFAQGEVYYFFQDFESAIFKWENVSNELKPWAQKNIADAHVKMNLLAIAEDYYNAIETDSEVLKTEVLMQLFSLYIQLGKYGKAVSSIKRAVEINPDYPQVTAMAREFFEEQQDWENAIELAANEAKRTESLSWFLVLEKYVEQGHTSTIHPNYFSEVLMILYNIDLNRFEDLTTALWNSYMQNDLYFSWLEEINSFLLSVEPEQSYAWNKLFSQYNVAYFELLDGNYLVEEFSYLIPTHLTNWLKISTASNAVLAASAVLTWNEIFPSHMEASTVAEAENRLSKSARYQNGMEDGVSLFKSIIGWAEKEGLLWDKRYHWMIDELQDLNHHHLMITGTEATGKAAFVNTLLEEELSEDTSNAIVLYKDADNAKIKAITQEEEKSIAEHNDFKEAAQDSETIVSCRMPVTFLNNHNLALIDSPAITVQNEFRSQENQYLKLADSLLFVINADFNLTGNELDKALKMKEQSPELPIHFLLCSKTDQQSAIKRTNKIITRINSYFTNAKVFTFIINEDSKKQIDALSAFIKSIKNGQKLEEHRTTNILYYIRKSMDFLLYKREEEEISLRDRIEWNEEIVAKLNGAQNQLFDIEENAAQVIKNSYSSIIEKWRRDLKTKLPILIQQSAEIVQQDSDIRKIHSELNSEINKRINHYIEETVLPDIYVDLLKWVEDSEMELKESETYFREMCESFNQLYGEEKISFECDSRVLNDWNRDIERMTIRNIQLTEATFISYHASSQFLWKGAGKLVDTLLKNKDLLHDKFKQYIKGKDYSKTIKMITDEFMQQFEIFDKSIKRDVHMFFADPNRVIKEILAETHDDIERNNASLNDMQKQPDLYRNPITLFEIKLRQLDWMATSNQRIYEKN</sequence>
<dbReference type="PROSITE" id="PS50293">
    <property type="entry name" value="TPR_REGION"/>
    <property type="match status" value="1"/>
</dbReference>
<dbReference type="EMBL" id="FRCZ01000006">
    <property type="protein sequence ID" value="SHN27399.1"/>
    <property type="molecule type" value="Genomic_DNA"/>
</dbReference>
<evidence type="ECO:0000313" key="4">
    <source>
        <dbReference type="Proteomes" id="UP000184184"/>
    </source>
</evidence>
<keyword evidence="4" id="KW-1185">Reference proteome</keyword>
<dbReference type="AlphaFoldDB" id="A0A1M7Q9U8"/>
<dbReference type="STRING" id="1027249.SAMN05216179_2961"/>
<keyword evidence="1" id="KW-0802">TPR repeat</keyword>
<feature type="coiled-coil region" evidence="2">
    <location>
        <begin position="618"/>
        <end position="645"/>
    </location>
</feature>
<gene>
    <name evidence="3" type="ORF">SAMN05216179_2961</name>
</gene>
<dbReference type="RefSeq" id="WP_244535196.1">
    <property type="nucleotide sequence ID" value="NZ_FRCZ01000006.1"/>
</dbReference>
<dbReference type="Proteomes" id="UP000184184">
    <property type="component" value="Unassembled WGS sequence"/>
</dbReference>